<dbReference type="STRING" id="857340.A0A086TBI6"/>
<feature type="transmembrane region" description="Helical" evidence="2">
    <location>
        <begin position="48"/>
        <end position="68"/>
    </location>
</feature>
<feature type="region of interest" description="Disordered" evidence="1">
    <location>
        <begin position="230"/>
        <end position="300"/>
    </location>
</feature>
<name>A0A086TBI6_HAPC1</name>
<dbReference type="EMBL" id="JPKY01000016">
    <property type="protein sequence ID" value="KFH46718.1"/>
    <property type="molecule type" value="Genomic_DNA"/>
</dbReference>
<evidence type="ECO:0000256" key="1">
    <source>
        <dbReference type="SAM" id="MobiDB-lite"/>
    </source>
</evidence>
<evidence type="ECO:0000313" key="4">
    <source>
        <dbReference type="Proteomes" id="UP000029964"/>
    </source>
</evidence>
<feature type="transmembrane region" description="Helical" evidence="2">
    <location>
        <begin position="19"/>
        <end position="36"/>
    </location>
</feature>
<evidence type="ECO:0008006" key="5">
    <source>
        <dbReference type="Google" id="ProtNLM"/>
    </source>
</evidence>
<dbReference type="OrthoDB" id="71600at2759"/>
<proteinExistence type="predicted"/>
<sequence>MVGLGLFYLMGRDDWSNSMLSQISVVLFTVAVVVHFNSSSLSLPISPAISILAAILPIAGFLNAYIHPSVLYASRHSNNLAAASRKPRLLQLAPFVLQTLQALVTVILATLLAEAAVPSAALSCVLEGEWSARYRAHDGDAIRRVQDALSCCGLHSVRDRAYPFQRNGHPSTCAETYGRDAACGPRWTAAMRTNAGVDLGVVLAVGLLQIFGLLMMRESKSWWASWRSWRGSQNDGSRQESSRPLLTGPETDEERQQQADGAEEPSETERRRVYGTTDEEGGRPRVEPSMIHDRNAWNEH</sequence>
<accession>A0A086TBI6</accession>
<feature type="compositionally biased region" description="Basic and acidic residues" evidence="1">
    <location>
        <begin position="280"/>
        <end position="300"/>
    </location>
</feature>
<dbReference type="HOGENOM" id="CLU_055673_0_0_1"/>
<keyword evidence="2" id="KW-0472">Membrane</keyword>
<comment type="caution">
    <text evidence="3">The sequence shown here is derived from an EMBL/GenBank/DDBJ whole genome shotgun (WGS) entry which is preliminary data.</text>
</comment>
<gene>
    <name evidence="3" type="ORF">ACRE_024260</name>
</gene>
<protein>
    <recommendedName>
        <fullName evidence="5">Tetraspanin-like protein</fullName>
    </recommendedName>
</protein>
<dbReference type="AlphaFoldDB" id="A0A086TBI6"/>
<keyword evidence="2" id="KW-0812">Transmembrane</keyword>
<evidence type="ECO:0000256" key="2">
    <source>
        <dbReference type="SAM" id="Phobius"/>
    </source>
</evidence>
<reference evidence="4" key="1">
    <citation type="journal article" date="2014" name="Genome Announc.">
        <title>Genome sequence and annotation of Acremonium chrysogenum, producer of the beta-lactam antibiotic cephalosporin C.</title>
        <authorList>
            <person name="Terfehr D."/>
            <person name="Dahlmann T.A."/>
            <person name="Specht T."/>
            <person name="Zadra I."/>
            <person name="Kuernsteiner H."/>
            <person name="Kueck U."/>
        </authorList>
    </citation>
    <scope>NUCLEOTIDE SEQUENCE [LARGE SCALE GENOMIC DNA]</scope>
    <source>
        <strain evidence="4">ATCC 11550 / CBS 779.69 / DSM 880 / IAM 14645 / JCM 23072 / IMI 49137</strain>
    </source>
</reference>
<feature type="transmembrane region" description="Helical" evidence="2">
    <location>
        <begin position="195"/>
        <end position="216"/>
    </location>
</feature>
<dbReference type="Proteomes" id="UP000029964">
    <property type="component" value="Unassembled WGS sequence"/>
</dbReference>
<keyword evidence="4" id="KW-1185">Reference proteome</keyword>
<organism evidence="3 4">
    <name type="scientific">Hapsidospora chrysogenum (strain ATCC 11550 / CBS 779.69 / DSM 880 / IAM 14645 / JCM 23072 / IMI 49137)</name>
    <name type="common">Acremonium chrysogenum</name>
    <dbReference type="NCBI Taxonomy" id="857340"/>
    <lineage>
        <taxon>Eukaryota</taxon>
        <taxon>Fungi</taxon>
        <taxon>Dikarya</taxon>
        <taxon>Ascomycota</taxon>
        <taxon>Pezizomycotina</taxon>
        <taxon>Sordariomycetes</taxon>
        <taxon>Hypocreomycetidae</taxon>
        <taxon>Hypocreales</taxon>
        <taxon>Bionectriaceae</taxon>
        <taxon>Hapsidospora</taxon>
    </lineage>
</organism>
<evidence type="ECO:0000313" key="3">
    <source>
        <dbReference type="EMBL" id="KFH46718.1"/>
    </source>
</evidence>
<keyword evidence="2" id="KW-1133">Transmembrane helix</keyword>